<dbReference type="EMBL" id="CM042043">
    <property type="protein sequence ID" value="KAI3696364.1"/>
    <property type="molecule type" value="Genomic_DNA"/>
</dbReference>
<gene>
    <name evidence="1" type="ORF">L1987_79378</name>
</gene>
<comment type="caution">
    <text evidence="1">The sequence shown here is derived from an EMBL/GenBank/DDBJ whole genome shotgun (WGS) entry which is preliminary data.</text>
</comment>
<accession>A0ACB8ZFA0</accession>
<name>A0ACB8ZFA0_9ASTR</name>
<protein>
    <submittedName>
        <fullName evidence="1">Uncharacterized protein</fullName>
    </submittedName>
</protein>
<evidence type="ECO:0000313" key="2">
    <source>
        <dbReference type="Proteomes" id="UP001056120"/>
    </source>
</evidence>
<reference evidence="1 2" key="2">
    <citation type="journal article" date="2022" name="Mol. Ecol. Resour.">
        <title>The genomes of chicory, endive, great burdock and yacon provide insights into Asteraceae paleo-polyploidization history and plant inulin production.</title>
        <authorList>
            <person name="Fan W."/>
            <person name="Wang S."/>
            <person name="Wang H."/>
            <person name="Wang A."/>
            <person name="Jiang F."/>
            <person name="Liu H."/>
            <person name="Zhao H."/>
            <person name="Xu D."/>
            <person name="Zhang Y."/>
        </authorList>
    </citation>
    <scope>NUCLEOTIDE SEQUENCE [LARGE SCALE GENOMIC DNA]</scope>
    <source>
        <strain evidence="2">cv. Yunnan</strain>
        <tissue evidence="1">Leaves</tissue>
    </source>
</reference>
<dbReference type="Proteomes" id="UP001056120">
    <property type="component" value="Linkage Group LG26"/>
</dbReference>
<proteinExistence type="predicted"/>
<sequence length="272" mass="31542">MGLPIAMSLSKAIKESRVVVVVFSENFAGSSWCLEEVAYIVHCMDEMGQIVVPIFHHVWSSNVRNLNGSFGLCFKEYRYRYDKNKVELWRNALVRVADLPGWAVGHFYDPPEPVVIKKVIDSIWSKLFPYKDPNEIGTRLQDLKLSALDQHQILTYMDYKEANIFNPLHLPSFKAIEESRISIIIFSKNYASSSYRLDELAYMMKHRHERQQIVIPIFYDVDPLEVRSQTGHYAEAFSRYVSMDHSRIELWRNSLQEASGLSGWDIKEIADG</sequence>
<reference evidence="2" key="1">
    <citation type="journal article" date="2022" name="Mol. Ecol. Resour.">
        <title>The genomes of chicory, endive, great burdock and yacon provide insights into Asteraceae palaeo-polyploidization history and plant inulin production.</title>
        <authorList>
            <person name="Fan W."/>
            <person name="Wang S."/>
            <person name="Wang H."/>
            <person name="Wang A."/>
            <person name="Jiang F."/>
            <person name="Liu H."/>
            <person name="Zhao H."/>
            <person name="Xu D."/>
            <person name="Zhang Y."/>
        </authorList>
    </citation>
    <scope>NUCLEOTIDE SEQUENCE [LARGE SCALE GENOMIC DNA]</scope>
    <source>
        <strain evidence="2">cv. Yunnan</strain>
    </source>
</reference>
<evidence type="ECO:0000313" key="1">
    <source>
        <dbReference type="EMBL" id="KAI3696364.1"/>
    </source>
</evidence>
<organism evidence="1 2">
    <name type="scientific">Smallanthus sonchifolius</name>
    <dbReference type="NCBI Taxonomy" id="185202"/>
    <lineage>
        <taxon>Eukaryota</taxon>
        <taxon>Viridiplantae</taxon>
        <taxon>Streptophyta</taxon>
        <taxon>Embryophyta</taxon>
        <taxon>Tracheophyta</taxon>
        <taxon>Spermatophyta</taxon>
        <taxon>Magnoliopsida</taxon>
        <taxon>eudicotyledons</taxon>
        <taxon>Gunneridae</taxon>
        <taxon>Pentapetalae</taxon>
        <taxon>asterids</taxon>
        <taxon>campanulids</taxon>
        <taxon>Asterales</taxon>
        <taxon>Asteraceae</taxon>
        <taxon>Asteroideae</taxon>
        <taxon>Heliantheae alliance</taxon>
        <taxon>Millerieae</taxon>
        <taxon>Smallanthus</taxon>
    </lineage>
</organism>
<keyword evidence="2" id="KW-1185">Reference proteome</keyword>